<keyword evidence="1" id="KW-0378">Hydrolase</keyword>
<gene>
    <name evidence="1" type="ORF">CLIB1444_03S03488</name>
</gene>
<comment type="caution">
    <text evidence="1">The sequence shown here is derived from an EMBL/GenBank/DDBJ whole genome shotgun (WGS) entry which is preliminary data.</text>
</comment>
<organism evidence="1 2">
    <name type="scientific">[Candida] jaroonii</name>
    <dbReference type="NCBI Taxonomy" id="467808"/>
    <lineage>
        <taxon>Eukaryota</taxon>
        <taxon>Fungi</taxon>
        <taxon>Dikarya</taxon>
        <taxon>Ascomycota</taxon>
        <taxon>Saccharomycotina</taxon>
        <taxon>Pichiomycetes</taxon>
        <taxon>Debaryomycetaceae</taxon>
        <taxon>Yamadazyma</taxon>
    </lineage>
</organism>
<keyword evidence="2" id="KW-1185">Reference proteome</keyword>
<dbReference type="Proteomes" id="UP001152531">
    <property type="component" value="Unassembled WGS sequence"/>
</dbReference>
<reference evidence="1" key="1">
    <citation type="submission" date="2022-06" db="EMBL/GenBank/DDBJ databases">
        <authorList>
            <person name="Legras J.-L."/>
            <person name="Devillers H."/>
            <person name="Grondin C."/>
        </authorList>
    </citation>
    <scope>NUCLEOTIDE SEQUENCE</scope>
    <source>
        <strain evidence="1">CLIB 1444</strain>
    </source>
</reference>
<evidence type="ECO:0000313" key="1">
    <source>
        <dbReference type="EMBL" id="CAH6720059.1"/>
    </source>
</evidence>
<name>A0ACA9Y560_9ASCO</name>
<proteinExistence type="predicted"/>
<sequence>MIVIFSIGNPGPMNRHSVGHLVLKSVMDHLGAKQLVKSSVYSSSTIENLVFVKSNSYMNESDKALKKFFESNKISSDQVILVVLYDDFENDLGKVKISKFKKNESHNGIKSVSKYMKNGDNVYKLGVGIGPKPSNATRDTMADWVLSPFRLQDKEVLESKGIPLAIDYIDYILEVEGEVGDTNKVNAYFSKHS</sequence>
<protein>
    <submittedName>
        <fullName evidence="1">Peptidyl-tRNA hydrolase</fullName>
    </submittedName>
</protein>
<accession>A0ACA9Y560</accession>
<dbReference type="EMBL" id="CALSDN010000003">
    <property type="protein sequence ID" value="CAH6720059.1"/>
    <property type="molecule type" value="Genomic_DNA"/>
</dbReference>
<evidence type="ECO:0000313" key="2">
    <source>
        <dbReference type="Proteomes" id="UP001152531"/>
    </source>
</evidence>